<dbReference type="Proteomes" id="UP000029558">
    <property type="component" value="Chromosome"/>
</dbReference>
<dbReference type="InterPro" id="IPR027385">
    <property type="entry name" value="Beta-barrel_OMP"/>
</dbReference>
<dbReference type="Gene3D" id="2.40.160.20">
    <property type="match status" value="1"/>
</dbReference>
<gene>
    <name evidence="3" type="ORF">KU39_603</name>
</gene>
<organism evidence="3 4">
    <name type="scientific">Piscirickettsia salmonis</name>
    <dbReference type="NCBI Taxonomy" id="1238"/>
    <lineage>
        <taxon>Bacteria</taxon>
        <taxon>Pseudomonadati</taxon>
        <taxon>Pseudomonadota</taxon>
        <taxon>Gammaproteobacteria</taxon>
        <taxon>Thiotrichales</taxon>
        <taxon>Piscirickettsiaceae</taxon>
        <taxon>Piscirickettsia</taxon>
    </lineage>
</organism>
<dbReference type="EMBL" id="CP012508">
    <property type="protein sequence ID" value="ALB21787.1"/>
    <property type="molecule type" value="Genomic_DNA"/>
</dbReference>
<dbReference type="InterPro" id="IPR011250">
    <property type="entry name" value="OMP/PagP_B-barrel"/>
</dbReference>
<dbReference type="RefSeq" id="WP_017376589.1">
    <property type="nucleotide sequence ID" value="NZ_CP012508.1"/>
</dbReference>
<reference evidence="3 4" key="1">
    <citation type="journal article" date="2014" name="Genome Announc.">
        <title>Comparative Genome Analysis of Two Isolates of the Fish Pathogen Piscirickettsia salmonis from Different Hosts Reveals Major Differences in Virulence-Associated Secretion Systems.</title>
        <authorList>
            <person name="Bohle H."/>
            <person name="Henriquez P."/>
            <person name="Grothusen H."/>
            <person name="Navas E."/>
            <person name="Sandoval A."/>
            <person name="Bustamante F."/>
            <person name="Bustos P."/>
            <person name="Mancilla M."/>
        </authorList>
    </citation>
    <scope>NUCLEOTIDE SEQUENCE [LARGE SCALE GENOMIC DNA]</scope>
    <source>
        <strain evidence="4">B1-32597</strain>
    </source>
</reference>
<evidence type="ECO:0000259" key="2">
    <source>
        <dbReference type="Pfam" id="PF13505"/>
    </source>
</evidence>
<proteinExistence type="predicted"/>
<protein>
    <submittedName>
        <fullName evidence="3">Membrane protein</fullName>
    </submittedName>
</protein>
<feature type="domain" description="Outer membrane protein beta-barrel" evidence="2">
    <location>
        <begin position="11"/>
        <end position="199"/>
    </location>
</feature>
<keyword evidence="1" id="KW-0732">Signal</keyword>
<dbReference type="AlphaFoldDB" id="A0A1L6T9J1"/>
<evidence type="ECO:0000256" key="1">
    <source>
        <dbReference type="ARBA" id="ARBA00022729"/>
    </source>
</evidence>
<dbReference type="Pfam" id="PF13505">
    <property type="entry name" value="OMP_b-brl"/>
    <property type="match status" value="1"/>
</dbReference>
<evidence type="ECO:0000313" key="4">
    <source>
        <dbReference type="Proteomes" id="UP000029558"/>
    </source>
</evidence>
<sequence length="199" mass="21254">MKKWLGIYAFFMMAAPIFASTGPYVQSQVGYGKLATGSENGLDHHHGGLSGRLSAGYLFGGRQLRYGAELGLARYASSCYQSANTSLTYQGASADLLGVLSYQLGARWNVFGKLGLAYIDQQTEGNLFPNQLDSSNALQPKVALGLGYSLTAAIGVNLSYSHTFGDQPEGLAKNAEPTPVMLNKVASTDLLSFGLSYRF</sequence>
<dbReference type="SUPFAM" id="SSF56925">
    <property type="entry name" value="OMPA-like"/>
    <property type="match status" value="1"/>
</dbReference>
<name>A0A1L6T9J1_PISSA</name>
<accession>A0A1L6T9J1</accession>
<evidence type="ECO:0000313" key="3">
    <source>
        <dbReference type="EMBL" id="ALB21787.1"/>
    </source>
</evidence>